<evidence type="ECO:0000313" key="1">
    <source>
        <dbReference type="EMBL" id="OCA71465.1"/>
    </source>
</evidence>
<dbReference type="InterPro" id="IPR029058">
    <property type="entry name" value="AB_hydrolase_fold"/>
</dbReference>
<proteinExistence type="predicted"/>
<organism evidence="1 2">
    <name type="scientific">Chryseobacterium arthrosphaerae</name>
    <dbReference type="NCBI Taxonomy" id="651561"/>
    <lineage>
        <taxon>Bacteria</taxon>
        <taxon>Pseudomonadati</taxon>
        <taxon>Bacteroidota</taxon>
        <taxon>Flavobacteriia</taxon>
        <taxon>Flavobacteriales</taxon>
        <taxon>Weeksellaceae</taxon>
        <taxon>Chryseobacterium group</taxon>
        <taxon>Chryseobacterium</taxon>
    </lineage>
</organism>
<dbReference type="InterPro" id="IPR000801">
    <property type="entry name" value="Esterase-like"/>
</dbReference>
<dbReference type="GO" id="GO:0016747">
    <property type="term" value="F:acyltransferase activity, transferring groups other than amino-acyl groups"/>
    <property type="evidence" value="ECO:0007669"/>
    <property type="project" value="TreeGrafter"/>
</dbReference>
<dbReference type="RefSeq" id="WP_065400113.1">
    <property type="nucleotide sequence ID" value="NZ_MAYG01000012.1"/>
</dbReference>
<dbReference type="InterPro" id="IPR050583">
    <property type="entry name" value="Mycobacterial_A85_antigen"/>
</dbReference>
<evidence type="ECO:0000313" key="2">
    <source>
        <dbReference type="Proteomes" id="UP000093432"/>
    </source>
</evidence>
<dbReference type="STRING" id="651561.BBI00_17270"/>
<dbReference type="PANTHER" id="PTHR48098">
    <property type="entry name" value="ENTEROCHELIN ESTERASE-RELATED"/>
    <property type="match status" value="1"/>
</dbReference>
<dbReference type="EMBL" id="MAYG01000012">
    <property type="protein sequence ID" value="OCA71465.1"/>
    <property type="molecule type" value="Genomic_DNA"/>
</dbReference>
<dbReference type="Pfam" id="PF00756">
    <property type="entry name" value="Esterase"/>
    <property type="match status" value="1"/>
</dbReference>
<dbReference type="Gene3D" id="3.40.50.1820">
    <property type="entry name" value="alpha/beta hydrolase"/>
    <property type="match status" value="1"/>
</dbReference>
<protein>
    <recommendedName>
        <fullName evidence="3">Esterase</fullName>
    </recommendedName>
</protein>
<evidence type="ECO:0008006" key="3">
    <source>
        <dbReference type="Google" id="ProtNLM"/>
    </source>
</evidence>
<reference evidence="2" key="1">
    <citation type="submission" date="2016-07" db="EMBL/GenBank/DDBJ databases">
        <authorList>
            <person name="Florea S."/>
            <person name="Webb J.S."/>
            <person name="Jaromczyk J."/>
            <person name="Schardl C.L."/>
        </authorList>
    </citation>
    <scope>NUCLEOTIDE SEQUENCE [LARGE SCALE GENOMIC DNA]</scope>
    <source>
        <strain evidence="2">CC-VM-7</strain>
    </source>
</reference>
<dbReference type="SUPFAM" id="SSF53474">
    <property type="entry name" value="alpha/beta-Hydrolases"/>
    <property type="match status" value="1"/>
</dbReference>
<accession>A0A1B8ZIP0</accession>
<dbReference type="OrthoDB" id="9803578at2"/>
<dbReference type="AlphaFoldDB" id="A0A1B8ZIP0"/>
<dbReference type="Proteomes" id="UP000093432">
    <property type="component" value="Unassembled WGS sequence"/>
</dbReference>
<gene>
    <name evidence="1" type="ORF">BBI00_17270</name>
</gene>
<sequence>MKKSGFLILIFVVLAPIVWGQKIPEGKVVTTYITAKMLHNKIGENPKRRVTVYLPPGYEKSSKRYPVIYFLHGFFWSDSLLISRDKMNHIIDRAISSGKIKPVMMVMPDESTVFKGSFYANSKSSGNWSDFTSTELVNFIDKNFRTIADKDSRGITGHSMGGNGALRNAFLHPEIFSSVYALSPAVTDARFFALNEIDLYKNSRNIKDIADLSKKENARVSIIFAIARAYNGNENKPPFYADFPYSFDGDELKVDASVLQELKKNSTSELIFSHYENIKKLKAIKFDWGRNDELKHLPISCMSLSKNLEMLKIKHEAEEYIGTHGSEVSRENGRIENQVLPFFNEHLKFEE</sequence>
<dbReference type="PANTHER" id="PTHR48098:SF1">
    <property type="entry name" value="DIACYLGLYCEROL ACYLTRANSFERASE_MYCOLYLTRANSFERASE AG85A"/>
    <property type="match status" value="1"/>
</dbReference>
<name>A0A1B8ZIP0_9FLAO</name>
<comment type="caution">
    <text evidence="1">The sequence shown here is derived from an EMBL/GenBank/DDBJ whole genome shotgun (WGS) entry which is preliminary data.</text>
</comment>